<dbReference type="EMBL" id="CM042885">
    <property type="protein sequence ID" value="KAI4364002.1"/>
    <property type="molecule type" value="Genomic_DNA"/>
</dbReference>
<gene>
    <name evidence="1" type="ORF">MLD38_020148</name>
</gene>
<organism evidence="1 2">
    <name type="scientific">Melastoma candidum</name>
    <dbReference type="NCBI Taxonomy" id="119954"/>
    <lineage>
        <taxon>Eukaryota</taxon>
        <taxon>Viridiplantae</taxon>
        <taxon>Streptophyta</taxon>
        <taxon>Embryophyta</taxon>
        <taxon>Tracheophyta</taxon>
        <taxon>Spermatophyta</taxon>
        <taxon>Magnoliopsida</taxon>
        <taxon>eudicotyledons</taxon>
        <taxon>Gunneridae</taxon>
        <taxon>Pentapetalae</taxon>
        <taxon>rosids</taxon>
        <taxon>malvids</taxon>
        <taxon>Myrtales</taxon>
        <taxon>Melastomataceae</taxon>
        <taxon>Melastomatoideae</taxon>
        <taxon>Melastomateae</taxon>
        <taxon>Melastoma</taxon>
    </lineage>
</organism>
<accession>A0ACB9QDW7</accession>
<sequence>MTLPFELGTRFLLNWVTSYLAGKRCPKLKIGSCSGFPCYNYQSPRLYRKKSVPNGEIDFQIPISVRRSAQAALSEYLHSTRGLQFLDAEYMSKNSPFFLKKLVDKVDVANDVARQVTRFLRYHPINELEPFFESMGLKPSEYLGLLPRDVMFLSDCDLLVENYHVLCNYGIPRCKIGKIYWEAPEVFQYDLGVLLRKIKAYEEMGISQLVLHRIIVISPRILIGDPNVHFCKVMEKLCSLGFELNWITVQLSETSYCRWSQMLEILSVFEKMGFGDEQLRRLIDRRPGLVFENSGKESASFIGFLVKFGSTKDELRAMFVKFPPMQVKKFVSNIRQCFLFFVEIDMGAEDIDRIIRAETLLLGSCTLKTLNSLLSILNVGKKRLCELVTKNPQEMKNWVLRLRVKPIQNSSDSDRYNEEKKNFLLGLGIVRDSNEMKRALKVFRGKRAELQERFDCIVKAGIDREVVCKMVRLSPQILNQTKEVLELKIDYLVRELQKPLSSLVKFPAYLSFNMDRIKLRYLMFNWLTEQAVVSPNIAVSTIIACSEKMFVDKYVNRHPDGVVVWENLKRTSGYK</sequence>
<name>A0ACB9QDW7_9MYRT</name>
<proteinExistence type="predicted"/>
<reference evidence="2" key="1">
    <citation type="journal article" date="2023" name="Front. Plant Sci.">
        <title>Chromosomal-level genome assembly of Melastoma candidum provides insights into trichome evolution.</title>
        <authorList>
            <person name="Zhong Y."/>
            <person name="Wu W."/>
            <person name="Sun C."/>
            <person name="Zou P."/>
            <person name="Liu Y."/>
            <person name="Dai S."/>
            <person name="Zhou R."/>
        </authorList>
    </citation>
    <scope>NUCLEOTIDE SEQUENCE [LARGE SCALE GENOMIC DNA]</scope>
</reference>
<evidence type="ECO:0000313" key="2">
    <source>
        <dbReference type="Proteomes" id="UP001057402"/>
    </source>
</evidence>
<keyword evidence="2" id="KW-1185">Reference proteome</keyword>
<dbReference type="Proteomes" id="UP001057402">
    <property type="component" value="Chromosome 6"/>
</dbReference>
<protein>
    <submittedName>
        <fullName evidence="1">Uncharacterized protein</fullName>
    </submittedName>
</protein>
<comment type="caution">
    <text evidence="1">The sequence shown here is derived from an EMBL/GenBank/DDBJ whole genome shotgun (WGS) entry which is preliminary data.</text>
</comment>
<evidence type="ECO:0000313" key="1">
    <source>
        <dbReference type="EMBL" id="KAI4364002.1"/>
    </source>
</evidence>